<comment type="subunit">
    <text evidence="1">Component of the NuA4 histone acetyltransferase complex.</text>
</comment>
<evidence type="ECO:0000259" key="2">
    <source>
        <dbReference type="PROSITE" id="PS50013"/>
    </source>
</evidence>
<dbReference type="GO" id="GO:0006338">
    <property type="term" value="P:chromatin remodeling"/>
    <property type="evidence" value="ECO:0007669"/>
    <property type="project" value="UniProtKB-ARBA"/>
</dbReference>
<dbReference type="SMART" id="SM00298">
    <property type="entry name" value="CHROMO"/>
    <property type="match status" value="1"/>
</dbReference>
<dbReference type="InterPro" id="IPR023780">
    <property type="entry name" value="Chromo_domain"/>
</dbReference>
<sequence length="145" mass="16671">MNTTLYRANFGLEPSIRTTIQSKPTDITNHRLEPSDYSVTFTVILSDGKWTTIPERSLQATNPRLVYAYWNSFAGGRCAVTRYDMWHPFNILGHRKSKTGSDILYKVQWVGYNKKEATWETGQHLAAMSGELKQAYDEANHPQQR</sequence>
<organism evidence="3 4">
    <name type="scientific">Fusarium longipes</name>
    <dbReference type="NCBI Taxonomy" id="694270"/>
    <lineage>
        <taxon>Eukaryota</taxon>
        <taxon>Fungi</taxon>
        <taxon>Dikarya</taxon>
        <taxon>Ascomycota</taxon>
        <taxon>Pezizomycotina</taxon>
        <taxon>Sordariomycetes</taxon>
        <taxon>Hypocreomycetidae</taxon>
        <taxon>Hypocreales</taxon>
        <taxon>Nectriaceae</taxon>
        <taxon>Fusarium</taxon>
    </lineage>
</organism>
<evidence type="ECO:0000313" key="3">
    <source>
        <dbReference type="EMBL" id="RGP78300.1"/>
    </source>
</evidence>
<dbReference type="Gene3D" id="2.40.50.40">
    <property type="match status" value="1"/>
</dbReference>
<dbReference type="PROSITE" id="PS50013">
    <property type="entry name" value="CHROMO_2"/>
    <property type="match status" value="1"/>
</dbReference>
<proteinExistence type="predicted"/>
<gene>
    <name evidence="3" type="ORF">FLONG3_3615</name>
</gene>
<feature type="domain" description="Chromo" evidence="2">
    <location>
        <begin position="86"/>
        <end position="145"/>
    </location>
</feature>
<dbReference type="InterPro" id="IPR016197">
    <property type="entry name" value="Chromo-like_dom_sf"/>
</dbReference>
<dbReference type="AlphaFoldDB" id="A0A395T0U9"/>
<comment type="caution">
    <text evidence="3">The sequence shown here is derived from an EMBL/GenBank/DDBJ whole genome shotgun (WGS) entry which is preliminary data.</text>
</comment>
<dbReference type="Proteomes" id="UP000266234">
    <property type="component" value="Unassembled WGS sequence"/>
</dbReference>
<name>A0A395T0U9_9HYPO</name>
<dbReference type="OrthoDB" id="433924at2759"/>
<evidence type="ECO:0000256" key="1">
    <source>
        <dbReference type="ARBA" id="ARBA00011353"/>
    </source>
</evidence>
<reference evidence="3 4" key="1">
    <citation type="journal article" date="2018" name="PLoS Pathog.">
        <title>Evolution of structural diversity of trichothecenes, a family of toxins produced by plant pathogenic and entomopathogenic fungi.</title>
        <authorList>
            <person name="Proctor R.H."/>
            <person name="McCormick S.P."/>
            <person name="Kim H.S."/>
            <person name="Cardoza R.E."/>
            <person name="Stanley A.M."/>
            <person name="Lindo L."/>
            <person name="Kelly A."/>
            <person name="Brown D.W."/>
            <person name="Lee T."/>
            <person name="Vaughan M.M."/>
            <person name="Alexander N.J."/>
            <person name="Busman M."/>
            <person name="Gutierrez S."/>
        </authorList>
    </citation>
    <scope>NUCLEOTIDE SEQUENCE [LARGE SCALE GENOMIC DNA]</scope>
    <source>
        <strain evidence="3 4">NRRL 20695</strain>
    </source>
</reference>
<accession>A0A395T0U9</accession>
<evidence type="ECO:0000313" key="4">
    <source>
        <dbReference type="Proteomes" id="UP000266234"/>
    </source>
</evidence>
<dbReference type="EMBL" id="PXOG01000071">
    <property type="protein sequence ID" value="RGP78300.1"/>
    <property type="molecule type" value="Genomic_DNA"/>
</dbReference>
<keyword evidence="4" id="KW-1185">Reference proteome</keyword>
<dbReference type="InterPro" id="IPR000953">
    <property type="entry name" value="Chromo/chromo_shadow_dom"/>
</dbReference>
<dbReference type="CDD" id="cd00024">
    <property type="entry name" value="CD_CSD"/>
    <property type="match status" value="1"/>
</dbReference>
<dbReference type="SUPFAM" id="SSF54160">
    <property type="entry name" value="Chromo domain-like"/>
    <property type="match status" value="1"/>
</dbReference>
<protein>
    <recommendedName>
        <fullName evidence="2">Chromo domain-containing protein</fullName>
    </recommendedName>
</protein>
<dbReference type="Pfam" id="PF00385">
    <property type="entry name" value="Chromo"/>
    <property type="match status" value="1"/>
</dbReference>